<feature type="compositionally biased region" description="Basic and acidic residues" evidence="1">
    <location>
        <begin position="87"/>
        <end position="98"/>
    </location>
</feature>
<evidence type="ECO:0000259" key="2">
    <source>
        <dbReference type="Pfam" id="PF07498"/>
    </source>
</evidence>
<dbReference type="Pfam" id="PF23855">
    <property type="entry name" value="DUF7218"/>
    <property type="match status" value="1"/>
</dbReference>
<sequence length="98" mass="10711">MAKKNKQKKAESGEPGPSVKDPGLYEALRREGLSKKKSARIANAAAKTSRSEVGHKGGEAENYEDRAKEELVDRAREVGIKGRSKMSKSELIDALRNS</sequence>
<feature type="region of interest" description="Disordered" evidence="1">
    <location>
        <begin position="79"/>
        <end position="98"/>
    </location>
</feature>
<organism evidence="3">
    <name type="scientific">bioreactor metagenome</name>
    <dbReference type="NCBI Taxonomy" id="1076179"/>
    <lineage>
        <taxon>unclassified sequences</taxon>
        <taxon>metagenomes</taxon>
        <taxon>ecological metagenomes</taxon>
    </lineage>
</organism>
<evidence type="ECO:0000313" key="3">
    <source>
        <dbReference type="EMBL" id="MPN12030.1"/>
    </source>
</evidence>
<feature type="region of interest" description="Disordered" evidence="1">
    <location>
        <begin position="1"/>
        <end position="67"/>
    </location>
</feature>
<name>A0A645FDI6_9ZZZZ</name>
<feature type="compositionally biased region" description="Basic and acidic residues" evidence="1">
    <location>
        <begin position="49"/>
        <end position="67"/>
    </location>
</feature>
<dbReference type="EMBL" id="VSSQ01058302">
    <property type="protein sequence ID" value="MPN12030.1"/>
    <property type="molecule type" value="Genomic_DNA"/>
</dbReference>
<dbReference type="Pfam" id="PF07498">
    <property type="entry name" value="Rho_N"/>
    <property type="match status" value="1"/>
</dbReference>
<proteinExistence type="predicted"/>
<evidence type="ECO:0000256" key="1">
    <source>
        <dbReference type="SAM" id="MobiDB-lite"/>
    </source>
</evidence>
<protein>
    <recommendedName>
        <fullName evidence="2">Rho termination factor-like N-terminal domain-containing protein</fullName>
    </recommendedName>
</protein>
<accession>A0A645FDI6</accession>
<feature type="domain" description="Rho termination factor-like N-terminal" evidence="2">
    <location>
        <begin position="69"/>
        <end position="95"/>
    </location>
</feature>
<dbReference type="InterPro" id="IPR011112">
    <property type="entry name" value="Rho-like_N"/>
</dbReference>
<dbReference type="AlphaFoldDB" id="A0A645FDI6"/>
<comment type="caution">
    <text evidence="3">The sequence shown here is derived from an EMBL/GenBank/DDBJ whole genome shotgun (WGS) entry which is preliminary data.</text>
</comment>
<reference evidence="3" key="1">
    <citation type="submission" date="2019-08" db="EMBL/GenBank/DDBJ databases">
        <authorList>
            <person name="Kucharzyk K."/>
            <person name="Murdoch R.W."/>
            <person name="Higgins S."/>
            <person name="Loffler F."/>
        </authorList>
    </citation>
    <scope>NUCLEOTIDE SEQUENCE</scope>
</reference>
<gene>
    <name evidence="3" type="ORF">SDC9_159340</name>
</gene>
<dbReference type="InterPro" id="IPR055642">
    <property type="entry name" value="DUF7218"/>
</dbReference>
<dbReference type="GO" id="GO:0006353">
    <property type="term" value="P:DNA-templated transcription termination"/>
    <property type="evidence" value="ECO:0007669"/>
    <property type="project" value="InterPro"/>
</dbReference>